<proteinExistence type="predicted"/>
<reference evidence="1 2" key="1">
    <citation type="submission" date="2024-09" db="EMBL/GenBank/DDBJ databases">
        <authorList>
            <person name="Sun Q."/>
            <person name="Mori K."/>
        </authorList>
    </citation>
    <scope>NUCLEOTIDE SEQUENCE [LARGE SCALE GENOMIC DNA]</scope>
    <source>
        <strain evidence="1 2">JCM 12520</strain>
    </source>
</reference>
<keyword evidence="2" id="KW-1185">Reference proteome</keyword>
<accession>A0ABV5W901</accession>
<evidence type="ECO:0008006" key="3">
    <source>
        <dbReference type="Google" id="ProtNLM"/>
    </source>
</evidence>
<organism evidence="1 2">
    <name type="scientific">Paenibacillus hodogayensis</name>
    <dbReference type="NCBI Taxonomy" id="279208"/>
    <lineage>
        <taxon>Bacteria</taxon>
        <taxon>Bacillati</taxon>
        <taxon>Bacillota</taxon>
        <taxon>Bacilli</taxon>
        <taxon>Bacillales</taxon>
        <taxon>Paenibacillaceae</taxon>
        <taxon>Paenibacillus</taxon>
    </lineage>
</organism>
<dbReference type="Proteomes" id="UP001589619">
    <property type="component" value="Unassembled WGS sequence"/>
</dbReference>
<gene>
    <name evidence="1" type="ORF">ACFFNY_35315</name>
</gene>
<sequence>MDTNVLLGTAKMDITPTFPAELQPAHPLRQDAASESVRRLYARVAVFQYTSKRSRPQYAVVVSADIIYFVDQRIDSLRKQLLEQWGIPGEAIVFQGTHTHSAPCPGSRFGEAFDGPYRTFIELLETSIVQGVERAIANLEPVAAERGSGSCGFATNRRKREDGKIVMAPCDEGPTDPEVTVIRFRKRDGREKCVFIHYACHPTTTYDNAFSSEFPGVAVEQVEAALGHDATVFYLQGCCGDIRPAVVRDGRYYAGSNLEVSRYGCELAATVLGVLVSRMEPLRFVPFECRSAQVRLPFLSQPSADELEKHRDKSDGLGTWSRMLLDHPDRNVPYELLWIGYIRLADGLAFLAMNGEVVVEYGLYTKRVFGGKVLPMGYSNGHTTYIPTAAQLKEGGFEAHDVFYASGRPSPYDLSIEQAIKEAIVRLVQQ</sequence>
<dbReference type="RefSeq" id="WP_344904511.1">
    <property type="nucleotide sequence ID" value="NZ_BAAAYO010000002.1"/>
</dbReference>
<name>A0ABV5W901_9BACL</name>
<evidence type="ECO:0000313" key="2">
    <source>
        <dbReference type="Proteomes" id="UP001589619"/>
    </source>
</evidence>
<protein>
    <recommendedName>
        <fullName evidence="3">Neutral/alkaline non-lysosomal ceramidase N-terminal domain-containing protein</fullName>
    </recommendedName>
</protein>
<comment type="caution">
    <text evidence="1">The sequence shown here is derived from an EMBL/GenBank/DDBJ whole genome shotgun (WGS) entry which is preliminary data.</text>
</comment>
<evidence type="ECO:0000313" key="1">
    <source>
        <dbReference type="EMBL" id="MFB9756866.1"/>
    </source>
</evidence>
<dbReference type="EMBL" id="JBHMAG010000029">
    <property type="protein sequence ID" value="MFB9756866.1"/>
    <property type="molecule type" value="Genomic_DNA"/>
</dbReference>